<organism evidence="2 3">
    <name type="scientific">Reyranella soli</name>
    <dbReference type="NCBI Taxonomy" id="1230389"/>
    <lineage>
        <taxon>Bacteria</taxon>
        <taxon>Pseudomonadati</taxon>
        <taxon>Pseudomonadota</taxon>
        <taxon>Alphaproteobacteria</taxon>
        <taxon>Hyphomicrobiales</taxon>
        <taxon>Reyranellaceae</taxon>
        <taxon>Reyranella</taxon>
    </lineage>
</organism>
<dbReference type="InterPro" id="IPR010239">
    <property type="entry name" value="CHP02001"/>
</dbReference>
<protein>
    <submittedName>
        <fullName evidence="2">Uncharacterized protein</fullName>
    </submittedName>
</protein>
<dbReference type="NCBIfam" id="TIGR02001">
    <property type="entry name" value="gcw_chp"/>
    <property type="match status" value="1"/>
</dbReference>
<evidence type="ECO:0000313" key="3">
    <source>
        <dbReference type="Proteomes" id="UP000321058"/>
    </source>
</evidence>
<evidence type="ECO:0000313" key="2">
    <source>
        <dbReference type="EMBL" id="GEP55752.1"/>
    </source>
</evidence>
<dbReference type="EMBL" id="BKAJ01000045">
    <property type="protein sequence ID" value="GEP55752.1"/>
    <property type="molecule type" value="Genomic_DNA"/>
</dbReference>
<proteinExistence type="predicted"/>
<evidence type="ECO:0000256" key="1">
    <source>
        <dbReference type="SAM" id="MobiDB-lite"/>
    </source>
</evidence>
<dbReference type="RefSeq" id="WP_170303064.1">
    <property type="nucleotide sequence ID" value="NZ_BKAJ01000045.1"/>
</dbReference>
<name>A0A512N9V7_9HYPH</name>
<reference evidence="2 3" key="1">
    <citation type="submission" date="2019-07" db="EMBL/GenBank/DDBJ databases">
        <title>Whole genome shotgun sequence of Reyranella soli NBRC 108950.</title>
        <authorList>
            <person name="Hosoyama A."/>
            <person name="Uohara A."/>
            <person name="Ohji S."/>
            <person name="Ichikawa N."/>
        </authorList>
    </citation>
    <scope>NUCLEOTIDE SEQUENCE [LARGE SCALE GENOMIC DNA]</scope>
    <source>
        <strain evidence="2 3">NBRC 108950</strain>
    </source>
</reference>
<dbReference type="Pfam" id="PF09694">
    <property type="entry name" value="Gcw_chp"/>
    <property type="match status" value="1"/>
</dbReference>
<sequence>MQNAQAQQPTPGQAPAQTTEAPPEKEVWKGPFGGSFTATFAAATDYSYRGISQTQRQVAVQPSFTYETAAVSEKVPLSAYVGAWGSNVYFGNTNPTIAEIDLIAGLRLKALEGKLTGDLGYIRYNYLGAPSDLFYDFNEFGLVLGYDFGVAQIQGAVRYSPNFFGNSGNAWYKWGQVTVPIPYTFNENFAFKLYGAIGNQYVERFTNYGIGNNNYWDWQIGFTATVYGVDLTIAYIDTNLDVPYCGNTMNCDARAVFTISKTF</sequence>
<feature type="region of interest" description="Disordered" evidence="1">
    <location>
        <begin position="1"/>
        <end position="27"/>
    </location>
</feature>
<dbReference type="AlphaFoldDB" id="A0A512N9V7"/>
<dbReference type="Proteomes" id="UP000321058">
    <property type="component" value="Unassembled WGS sequence"/>
</dbReference>
<comment type="caution">
    <text evidence="2">The sequence shown here is derived from an EMBL/GenBank/DDBJ whole genome shotgun (WGS) entry which is preliminary data.</text>
</comment>
<accession>A0A512N9V7</accession>
<keyword evidence="3" id="KW-1185">Reference proteome</keyword>
<feature type="compositionally biased region" description="Low complexity" evidence="1">
    <location>
        <begin position="1"/>
        <end position="21"/>
    </location>
</feature>
<gene>
    <name evidence="2" type="ORF">RSO01_29180</name>
</gene>